<sequence length="114" mass="12252">MPVKRSRAVNPSSCVDATVAFAAGGGASAKAMKIDGASPPPPTPTPSFTTGASPVRSGEPENARIGGFLERCHYCRKRIPQNSEVYMYRDLCAFCSTECRDSQIELDILTEKKP</sequence>
<evidence type="ECO:0000256" key="5">
    <source>
        <dbReference type="SAM" id="MobiDB-lite"/>
    </source>
</evidence>
<dbReference type="AlphaFoldDB" id="A0A9N7NG29"/>
<keyword evidence="2" id="KW-0479">Metal-binding</keyword>
<name>A0A9N7NG29_STRHE</name>
<proteinExistence type="inferred from homology"/>
<evidence type="ECO:0000259" key="6">
    <source>
        <dbReference type="PROSITE" id="PS51795"/>
    </source>
</evidence>
<keyword evidence="3" id="KW-0862">Zinc</keyword>
<evidence type="ECO:0000256" key="4">
    <source>
        <dbReference type="PROSITE-ProRule" id="PRU01131"/>
    </source>
</evidence>
<feature type="region of interest" description="Disordered" evidence="5">
    <location>
        <begin position="32"/>
        <end position="60"/>
    </location>
</feature>
<comment type="similarity">
    <text evidence="1">Belongs to the FLZ family.</text>
</comment>
<dbReference type="EMBL" id="CACSLK010027752">
    <property type="protein sequence ID" value="CAA0828086.1"/>
    <property type="molecule type" value="Genomic_DNA"/>
</dbReference>
<comment type="caution">
    <text evidence="7">The sequence shown here is derived from an EMBL/GenBank/DDBJ whole genome shotgun (WGS) entry which is preliminary data.</text>
</comment>
<dbReference type="Pfam" id="PF04570">
    <property type="entry name" value="zf-FLZ"/>
    <property type="match status" value="1"/>
</dbReference>
<dbReference type="PANTHER" id="PTHR46057">
    <property type="entry name" value="FCS-LIKE ZINC FINGER 1-RELATED"/>
    <property type="match status" value="1"/>
</dbReference>
<keyword evidence="8" id="KW-1185">Reference proteome</keyword>
<evidence type="ECO:0000256" key="1">
    <source>
        <dbReference type="ARBA" id="ARBA00009374"/>
    </source>
</evidence>
<dbReference type="PROSITE" id="PS51795">
    <property type="entry name" value="ZF_FLZ"/>
    <property type="match status" value="1"/>
</dbReference>
<feature type="zinc finger region" description="FLZ-type" evidence="4">
    <location>
        <begin position="67"/>
        <end position="111"/>
    </location>
</feature>
<dbReference type="Proteomes" id="UP001153555">
    <property type="component" value="Unassembled WGS sequence"/>
</dbReference>
<dbReference type="OrthoDB" id="1864056at2759"/>
<reference evidence="7" key="1">
    <citation type="submission" date="2019-12" db="EMBL/GenBank/DDBJ databases">
        <authorList>
            <person name="Scholes J."/>
        </authorList>
    </citation>
    <scope>NUCLEOTIDE SEQUENCE</scope>
</reference>
<feature type="domain" description="FLZ-type" evidence="6">
    <location>
        <begin position="67"/>
        <end position="111"/>
    </location>
</feature>
<dbReference type="InterPro" id="IPR007650">
    <property type="entry name" value="Zf-FLZ_dom"/>
</dbReference>
<dbReference type="GO" id="GO:0008270">
    <property type="term" value="F:zinc ion binding"/>
    <property type="evidence" value="ECO:0007669"/>
    <property type="project" value="UniProtKB-KW"/>
</dbReference>
<gene>
    <name evidence="7" type="ORF">SHERM_23781</name>
</gene>
<evidence type="ECO:0000256" key="2">
    <source>
        <dbReference type="ARBA" id="ARBA00022723"/>
    </source>
</evidence>
<dbReference type="PANTHER" id="PTHR46057:SF54">
    <property type="entry name" value="FCS-LIKE ZINC FINGER 16"/>
    <property type="match status" value="1"/>
</dbReference>
<protein>
    <recommendedName>
        <fullName evidence="6">FLZ-type domain-containing protein</fullName>
    </recommendedName>
</protein>
<accession>A0A9N7NG29</accession>
<evidence type="ECO:0000313" key="7">
    <source>
        <dbReference type="EMBL" id="CAA0828086.1"/>
    </source>
</evidence>
<organism evidence="7 8">
    <name type="scientific">Striga hermonthica</name>
    <name type="common">Purple witchweed</name>
    <name type="synonym">Buchnera hermonthica</name>
    <dbReference type="NCBI Taxonomy" id="68872"/>
    <lineage>
        <taxon>Eukaryota</taxon>
        <taxon>Viridiplantae</taxon>
        <taxon>Streptophyta</taxon>
        <taxon>Embryophyta</taxon>
        <taxon>Tracheophyta</taxon>
        <taxon>Spermatophyta</taxon>
        <taxon>Magnoliopsida</taxon>
        <taxon>eudicotyledons</taxon>
        <taxon>Gunneridae</taxon>
        <taxon>Pentapetalae</taxon>
        <taxon>asterids</taxon>
        <taxon>lamiids</taxon>
        <taxon>Lamiales</taxon>
        <taxon>Orobanchaceae</taxon>
        <taxon>Buchnereae</taxon>
        <taxon>Striga</taxon>
    </lineage>
</organism>
<evidence type="ECO:0000256" key="3">
    <source>
        <dbReference type="ARBA" id="ARBA00022771"/>
    </source>
</evidence>
<evidence type="ECO:0000313" key="8">
    <source>
        <dbReference type="Proteomes" id="UP001153555"/>
    </source>
</evidence>
<dbReference type="InterPro" id="IPR044533">
    <property type="entry name" value="FLZ1/2/3"/>
</dbReference>
<keyword evidence="3" id="KW-0863">Zinc-finger</keyword>